<evidence type="ECO:0000313" key="9">
    <source>
        <dbReference type="Proteomes" id="UP000004295"/>
    </source>
</evidence>
<dbReference type="InterPro" id="IPR036267">
    <property type="entry name" value="RuvA_C_sf"/>
</dbReference>
<keyword evidence="8" id="KW-0378">Hydrolase</keyword>
<organism evidence="8 9">
    <name type="scientific">Porphyromonas endodontalis (strain ATCC 35406 / DSM 24491 / JCM 8526 / CCUG 16442 / BCRC 14492 / NCTC 13058 / HG 370)</name>
    <name type="common">Bacteroides endodontalis</name>
    <dbReference type="NCBI Taxonomy" id="553175"/>
    <lineage>
        <taxon>Bacteria</taxon>
        <taxon>Pseudomonadati</taxon>
        <taxon>Bacteroidota</taxon>
        <taxon>Bacteroidia</taxon>
        <taxon>Bacteroidales</taxon>
        <taxon>Porphyromonadaceae</taxon>
        <taxon>Porphyromonas</taxon>
    </lineage>
</organism>
<keyword evidence="4 6" id="KW-0233">DNA recombination</keyword>
<dbReference type="Pfam" id="PF07499">
    <property type="entry name" value="RuvA_C"/>
    <property type="match status" value="1"/>
</dbReference>
<sequence length="204" mass="22061">MRYIYMIAYIEGKIDRLSPTNALLDVGGVGYDINITLTDYTALQGKPSARLWITEIIREDAHLLYGFVREESRAFFEKLCSVSGVGPSTARLILSSYTPNDLASIIGNGAVDLLKNVKGIGLKTAQRIVVDLKGKIDLSAYDLSEGMPEGGNAPEVAAVSDEAQRALKMLGFPEAAIRKAVKAVLGADAHLPVEEVIKQALKRL</sequence>
<name>C3J9S7_POREA</name>
<dbReference type="GO" id="GO:0005737">
    <property type="term" value="C:cytoplasm"/>
    <property type="evidence" value="ECO:0007669"/>
    <property type="project" value="UniProtKB-SubCell"/>
</dbReference>
<keyword evidence="9" id="KW-1185">Reference proteome</keyword>
<dbReference type="GO" id="GO:0000400">
    <property type="term" value="F:four-way junction DNA binding"/>
    <property type="evidence" value="ECO:0007669"/>
    <property type="project" value="UniProtKB-UniRule"/>
</dbReference>
<dbReference type="SUPFAM" id="SSF47781">
    <property type="entry name" value="RuvA domain 2-like"/>
    <property type="match status" value="1"/>
</dbReference>
<gene>
    <name evidence="6 8" type="primary">ruvA</name>
    <name evidence="8" type="ORF">POREN0001_0828</name>
</gene>
<dbReference type="GO" id="GO:0048476">
    <property type="term" value="C:Holliday junction resolvase complex"/>
    <property type="evidence" value="ECO:0007669"/>
    <property type="project" value="UniProtKB-UniRule"/>
</dbReference>
<comment type="subunit">
    <text evidence="6">Homotetramer. Forms an RuvA(8)-RuvB(12)-Holliday junction (HJ) complex. HJ DNA is sandwiched between 2 RuvA tetramers; dsDNA enters through RuvA and exits via RuvB. An RuvB hexamer assembles on each DNA strand where it exits the tetramer. Each RuvB hexamer is contacted by two RuvA subunits (via domain III) on 2 adjacent RuvB subunits; this complex drives branch migration. In the full resolvosome a probable DNA-RuvA(4)-RuvB(12)-RuvC(2) complex forms which resolves the HJ.</text>
</comment>
<proteinExistence type="inferred from homology"/>
<evidence type="ECO:0000313" key="8">
    <source>
        <dbReference type="EMBL" id="EEN83088.1"/>
    </source>
</evidence>
<feature type="domain" description="Helix-hairpin-helix DNA-binding motif class 1" evidence="7">
    <location>
        <begin position="77"/>
        <end position="96"/>
    </location>
</feature>
<dbReference type="GO" id="GO:0006310">
    <property type="term" value="P:DNA recombination"/>
    <property type="evidence" value="ECO:0007669"/>
    <property type="project" value="UniProtKB-UniRule"/>
</dbReference>
<accession>C3J9S7</accession>
<comment type="domain">
    <text evidence="6">Has three domains with a flexible linker between the domains II and III and assumes an 'L' shape. Domain III is highly mobile and contacts RuvB.</text>
</comment>
<dbReference type="InterPro" id="IPR012340">
    <property type="entry name" value="NA-bd_OB-fold"/>
</dbReference>
<dbReference type="Proteomes" id="UP000004295">
    <property type="component" value="Unassembled WGS sequence"/>
</dbReference>
<evidence type="ECO:0000256" key="3">
    <source>
        <dbReference type="ARBA" id="ARBA00023125"/>
    </source>
</evidence>
<reference evidence="8 9" key="1">
    <citation type="submission" date="2009-04" db="EMBL/GenBank/DDBJ databases">
        <authorList>
            <person name="Sebastian Y."/>
            <person name="Madupu R."/>
            <person name="Durkin A.S."/>
            <person name="Torralba M."/>
            <person name="Methe B."/>
            <person name="Sutton G.G."/>
            <person name="Strausberg R.L."/>
            <person name="Nelson K.E."/>
        </authorList>
    </citation>
    <scope>NUCLEOTIDE SEQUENCE [LARGE SCALE GENOMIC DNA]</scope>
    <source>
        <strain evidence="9">ATCC 35406 / BCRC 14492 / JCM 8526 / NCTC 13058 / HG 370</strain>
    </source>
</reference>
<keyword evidence="8" id="KW-0067">ATP-binding</keyword>
<dbReference type="InterPro" id="IPR000085">
    <property type="entry name" value="RuvA"/>
</dbReference>
<evidence type="ECO:0000256" key="1">
    <source>
        <dbReference type="ARBA" id="ARBA00022490"/>
    </source>
</evidence>
<protein>
    <recommendedName>
        <fullName evidence="6">Holliday junction branch migration complex subunit RuvA</fullName>
    </recommendedName>
</protein>
<evidence type="ECO:0000256" key="6">
    <source>
        <dbReference type="HAMAP-Rule" id="MF_00031"/>
    </source>
</evidence>
<dbReference type="SUPFAM" id="SSF46929">
    <property type="entry name" value="DNA helicase RuvA subunit, C-terminal domain"/>
    <property type="match status" value="1"/>
</dbReference>
<dbReference type="HAMAP" id="MF_00031">
    <property type="entry name" value="DNA_HJ_migration_RuvA"/>
    <property type="match status" value="1"/>
</dbReference>
<dbReference type="EMBL" id="ACNN01000014">
    <property type="protein sequence ID" value="EEN83088.1"/>
    <property type="molecule type" value="Genomic_DNA"/>
</dbReference>
<keyword evidence="2 6" id="KW-0227">DNA damage</keyword>
<dbReference type="Gene3D" id="1.10.150.20">
    <property type="entry name" value="5' to 3' exonuclease, C-terminal subdomain"/>
    <property type="match status" value="1"/>
</dbReference>
<dbReference type="GO" id="GO:0009379">
    <property type="term" value="C:Holliday junction helicase complex"/>
    <property type="evidence" value="ECO:0007669"/>
    <property type="project" value="InterPro"/>
</dbReference>
<dbReference type="Pfam" id="PF01330">
    <property type="entry name" value="RuvA_N"/>
    <property type="match status" value="1"/>
</dbReference>
<comment type="function">
    <text evidence="6">The RuvA-RuvB-RuvC complex processes Holliday junction (HJ) DNA during genetic recombination and DNA repair, while the RuvA-RuvB complex plays an important role in the rescue of blocked DNA replication forks via replication fork reversal (RFR). RuvA specifically binds to HJ cruciform DNA, conferring on it an open structure. The RuvB hexamer acts as an ATP-dependent pump, pulling dsDNA into and through the RuvAB complex. HJ branch migration allows RuvC to scan DNA until it finds its consensus sequence, where it cleaves and resolves the cruciform DNA.</text>
</comment>
<comment type="similarity">
    <text evidence="6">Belongs to the RuvA family.</text>
</comment>
<dbReference type="eggNOG" id="COG0632">
    <property type="taxonomic scope" value="Bacteria"/>
</dbReference>
<dbReference type="GO" id="GO:0016787">
    <property type="term" value="F:hydrolase activity"/>
    <property type="evidence" value="ECO:0007669"/>
    <property type="project" value="UniProtKB-KW"/>
</dbReference>
<comment type="caution">
    <text evidence="6">Lacks conserved residue(s) required for the propagation of feature annotation.</text>
</comment>
<dbReference type="SMART" id="SM00278">
    <property type="entry name" value="HhH1"/>
    <property type="match status" value="2"/>
</dbReference>
<dbReference type="GO" id="GO:0006281">
    <property type="term" value="P:DNA repair"/>
    <property type="evidence" value="ECO:0007669"/>
    <property type="project" value="UniProtKB-UniRule"/>
</dbReference>
<keyword evidence="5 6" id="KW-0234">DNA repair</keyword>
<dbReference type="CDD" id="cd14332">
    <property type="entry name" value="UBA_RuvA_C"/>
    <property type="match status" value="1"/>
</dbReference>
<dbReference type="InterPro" id="IPR003583">
    <property type="entry name" value="Hlx-hairpin-Hlx_DNA-bd_motif"/>
</dbReference>
<dbReference type="InterPro" id="IPR010994">
    <property type="entry name" value="RuvA_2-like"/>
</dbReference>
<keyword evidence="3 6" id="KW-0238">DNA-binding</keyword>
<dbReference type="Pfam" id="PF14520">
    <property type="entry name" value="HHH_5"/>
    <property type="match status" value="1"/>
</dbReference>
<dbReference type="InterPro" id="IPR013849">
    <property type="entry name" value="DNA_helicase_Holl-junc_RuvA_I"/>
</dbReference>
<evidence type="ECO:0000256" key="5">
    <source>
        <dbReference type="ARBA" id="ARBA00023204"/>
    </source>
</evidence>
<keyword evidence="1 6" id="KW-0963">Cytoplasm</keyword>
<evidence type="ECO:0000256" key="4">
    <source>
        <dbReference type="ARBA" id="ARBA00023172"/>
    </source>
</evidence>
<comment type="caution">
    <text evidence="8">The sequence shown here is derived from an EMBL/GenBank/DDBJ whole genome shotgun (WGS) entry which is preliminary data.</text>
</comment>
<feature type="region of interest" description="Domain III" evidence="6">
    <location>
        <begin position="154"/>
        <end position="204"/>
    </location>
</feature>
<dbReference type="AlphaFoldDB" id="C3J9S7"/>
<dbReference type="STRING" id="553175.POREN0001_0828"/>
<dbReference type="InterPro" id="IPR011114">
    <property type="entry name" value="RuvA_C"/>
</dbReference>
<dbReference type="NCBIfam" id="TIGR00084">
    <property type="entry name" value="ruvA"/>
    <property type="match status" value="1"/>
</dbReference>
<dbReference type="Gene3D" id="1.10.8.10">
    <property type="entry name" value="DNA helicase RuvA subunit, C-terminal domain"/>
    <property type="match status" value="1"/>
</dbReference>
<dbReference type="Gene3D" id="2.40.50.140">
    <property type="entry name" value="Nucleic acid-binding proteins"/>
    <property type="match status" value="1"/>
</dbReference>
<dbReference type="GO" id="GO:0009378">
    <property type="term" value="F:four-way junction helicase activity"/>
    <property type="evidence" value="ECO:0007669"/>
    <property type="project" value="InterPro"/>
</dbReference>
<evidence type="ECO:0000259" key="7">
    <source>
        <dbReference type="SMART" id="SM00278"/>
    </source>
</evidence>
<keyword evidence="8" id="KW-0547">Nucleotide-binding</keyword>
<comment type="subcellular location">
    <subcellularLocation>
        <location evidence="6">Cytoplasm</location>
    </subcellularLocation>
</comment>
<evidence type="ECO:0000256" key="2">
    <source>
        <dbReference type="ARBA" id="ARBA00022763"/>
    </source>
</evidence>
<feature type="domain" description="Helix-hairpin-helix DNA-binding motif class 1" evidence="7">
    <location>
        <begin position="112"/>
        <end position="131"/>
    </location>
</feature>
<dbReference type="SUPFAM" id="SSF50249">
    <property type="entry name" value="Nucleic acid-binding proteins"/>
    <property type="match status" value="1"/>
</dbReference>
<keyword evidence="8" id="KW-0347">Helicase</keyword>
<dbReference type="GO" id="GO:0005524">
    <property type="term" value="F:ATP binding"/>
    <property type="evidence" value="ECO:0007669"/>
    <property type="project" value="InterPro"/>
</dbReference>